<evidence type="ECO:0000313" key="3">
    <source>
        <dbReference type="EMBL" id="KAJ5380517.1"/>
    </source>
</evidence>
<name>A0A9W9VFY2_9EURO</name>
<keyword evidence="2" id="KW-0732">Signal</keyword>
<evidence type="ECO:0000256" key="2">
    <source>
        <dbReference type="SAM" id="SignalP"/>
    </source>
</evidence>
<comment type="caution">
    <text evidence="3">The sequence shown here is derived from an EMBL/GenBank/DDBJ whole genome shotgun (WGS) entry which is preliminary data.</text>
</comment>
<organism evidence="3 4">
    <name type="scientific">Penicillium cataractarum</name>
    <dbReference type="NCBI Taxonomy" id="2100454"/>
    <lineage>
        <taxon>Eukaryota</taxon>
        <taxon>Fungi</taxon>
        <taxon>Dikarya</taxon>
        <taxon>Ascomycota</taxon>
        <taxon>Pezizomycotina</taxon>
        <taxon>Eurotiomycetes</taxon>
        <taxon>Eurotiomycetidae</taxon>
        <taxon>Eurotiales</taxon>
        <taxon>Aspergillaceae</taxon>
        <taxon>Penicillium</taxon>
    </lineage>
</organism>
<protein>
    <submittedName>
        <fullName evidence="3">Uncharacterized protein</fullName>
    </submittedName>
</protein>
<dbReference type="Proteomes" id="UP001147782">
    <property type="component" value="Unassembled WGS sequence"/>
</dbReference>
<keyword evidence="4" id="KW-1185">Reference proteome</keyword>
<proteinExistence type="predicted"/>
<feature type="region of interest" description="Disordered" evidence="1">
    <location>
        <begin position="30"/>
        <end position="50"/>
    </location>
</feature>
<feature type="chain" id="PRO_5040854827" evidence="2">
    <location>
        <begin position="18"/>
        <end position="136"/>
    </location>
</feature>
<evidence type="ECO:0000256" key="1">
    <source>
        <dbReference type="SAM" id="MobiDB-lite"/>
    </source>
</evidence>
<reference evidence="3" key="2">
    <citation type="journal article" date="2023" name="IMA Fungus">
        <title>Comparative genomic study of the Penicillium genus elucidates a diverse pangenome and 15 lateral gene transfer events.</title>
        <authorList>
            <person name="Petersen C."/>
            <person name="Sorensen T."/>
            <person name="Nielsen M.R."/>
            <person name="Sondergaard T.E."/>
            <person name="Sorensen J.L."/>
            <person name="Fitzpatrick D.A."/>
            <person name="Frisvad J.C."/>
            <person name="Nielsen K.L."/>
        </authorList>
    </citation>
    <scope>NUCLEOTIDE SEQUENCE</scope>
    <source>
        <strain evidence="3">IBT 29864</strain>
    </source>
</reference>
<gene>
    <name evidence="3" type="ORF">N7496_002945</name>
</gene>
<feature type="signal peptide" evidence="2">
    <location>
        <begin position="1"/>
        <end position="17"/>
    </location>
</feature>
<evidence type="ECO:0000313" key="4">
    <source>
        <dbReference type="Proteomes" id="UP001147782"/>
    </source>
</evidence>
<dbReference type="EMBL" id="JAPZBS010000002">
    <property type="protein sequence ID" value="KAJ5380517.1"/>
    <property type="molecule type" value="Genomic_DNA"/>
</dbReference>
<dbReference type="AlphaFoldDB" id="A0A9W9VFY2"/>
<sequence length="136" mass="14609">MKFSIAAIATLAAAASAQYSGAQQYQQQPQQYQQQPQQYQQQPWQYSQQQNKYSPAEAQAWHSCIDRLLDQFNTGNTGSSVSCSTFKCLDDNAATYGRGGVLAGLGQVVSLACNFGGIIPVRNPSPIASKGGLSLN</sequence>
<dbReference type="GeneID" id="81435053"/>
<reference evidence="3" key="1">
    <citation type="submission" date="2022-11" db="EMBL/GenBank/DDBJ databases">
        <authorList>
            <person name="Petersen C."/>
        </authorList>
    </citation>
    <scope>NUCLEOTIDE SEQUENCE</scope>
    <source>
        <strain evidence="3">IBT 29864</strain>
    </source>
</reference>
<dbReference type="OrthoDB" id="4905728at2759"/>
<dbReference type="RefSeq" id="XP_056558088.1">
    <property type="nucleotide sequence ID" value="XM_056695876.1"/>
</dbReference>
<accession>A0A9W9VFY2</accession>